<sequence>MKDRFTRAAILSLALAAPLHAQESAAAPSATPAPTAASEGSAEPSKSAEDNSMKSEQERLALENALVDERVKKETSDMRAEIARLQAEKQLISERLNLAELKRQSEAQQEITESKVEEERLTREAAIAKARAEALANELKAAQAEHALELEKLDSEISRYKKSEEREGYADNPPEYLDNPLRDDGVLVISDRRIPLNGAITTETADFITDRIHFYNNMDAKKPIFIVIDESPGGSVMAGYRILKAMEASEAPIHVVVKSFAASMAAAITTLAEESYAYPNSVILHHQISSTLFGRLNLTQQAELLKDSERWWDRFGTPIAEKMGITKEEFIKRMYEQVSSGDWSEFGTDAQKLKWVNHIVSGIEETSLTHSPDAEDAAKSAKKAAMFGLEKGVDDEGHPVMYLPRISPKDVYFLYNPDGYYRMR</sequence>
<name>A0ABP9UJS2_9BACT</name>
<keyword evidence="4" id="KW-0645">Protease</keyword>
<dbReference type="InterPro" id="IPR023562">
    <property type="entry name" value="ClpP/TepA"/>
</dbReference>
<dbReference type="Pfam" id="PF00574">
    <property type="entry name" value="CLP_protease"/>
    <property type="match status" value="1"/>
</dbReference>
<accession>A0ABP9UJS2</accession>
<keyword evidence="1" id="KW-0175">Coiled coil</keyword>
<evidence type="ECO:0000313" key="4">
    <source>
        <dbReference type="EMBL" id="GAA5481868.1"/>
    </source>
</evidence>
<dbReference type="GO" id="GO:0006508">
    <property type="term" value="P:proteolysis"/>
    <property type="evidence" value="ECO:0007669"/>
    <property type="project" value="UniProtKB-KW"/>
</dbReference>
<dbReference type="Proteomes" id="UP001476282">
    <property type="component" value="Unassembled WGS sequence"/>
</dbReference>
<keyword evidence="5" id="KW-1185">Reference proteome</keyword>
<dbReference type="EMBL" id="BAABRI010000005">
    <property type="protein sequence ID" value="GAA5481868.1"/>
    <property type="molecule type" value="Genomic_DNA"/>
</dbReference>
<evidence type="ECO:0000256" key="2">
    <source>
        <dbReference type="SAM" id="MobiDB-lite"/>
    </source>
</evidence>
<feature type="compositionally biased region" description="Basic and acidic residues" evidence="2">
    <location>
        <begin position="46"/>
        <end position="68"/>
    </location>
</feature>
<keyword evidence="3" id="KW-0732">Signal</keyword>
<proteinExistence type="predicted"/>
<feature type="compositionally biased region" description="Low complexity" evidence="2">
    <location>
        <begin position="21"/>
        <end position="45"/>
    </location>
</feature>
<feature type="signal peptide" evidence="3">
    <location>
        <begin position="1"/>
        <end position="21"/>
    </location>
</feature>
<dbReference type="PANTHER" id="PTHR10381">
    <property type="entry name" value="ATP-DEPENDENT CLP PROTEASE PROTEOLYTIC SUBUNIT"/>
    <property type="match status" value="1"/>
</dbReference>
<dbReference type="Gene3D" id="3.90.226.10">
    <property type="entry name" value="2-enoyl-CoA Hydratase, Chain A, domain 1"/>
    <property type="match status" value="1"/>
</dbReference>
<comment type="caution">
    <text evidence="4">The sequence shown here is derived from an EMBL/GenBank/DDBJ whole genome shotgun (WGS) entry which is preliminary data.</text>
</comment>
<organism evidence="4 5">
    <name type="scientific">Haloferula sargassicola</name>
    <dbReference type="NCBI Taxonomy" id="490096"/>
    <lineage>
        <taxon>Bacteria</taxon>
        <taxon>Pseudomonadati</taxon>
        <taxon>Verrucomicrobiota</taxon>
        <taxon>Verrucomicrobiia</taxon>
        <taxon>Verrucomicrobiales</taxon>
        <taxon>Verrucomicrobiaceae</taxon>
        <taxon>Haloferula</taxon>
    </lineage>
</organism>
<protein>
    <submittedName>
        <fullName evidence="4">ATP-dependent Clp protease proteolytic subunit</fullName>
    </submittedName>
</protein>
<dbReference type="SUPFAM" id="SSF52096">
    <property type="entry name" value="ClpP/crotonase"/>
    <property type="match status" value="1"/>
</dbReference>
<gene>
    <name evidence="4" type="primary">clpP_2</name>
    <name evidence="4" type="ORF">Hsar01_01080</name>
</gene>
<evidence type="ECO:0000313" key="5">
    <source>
        <dbReference type="Proteomes" id="UP001476282"/>
    </source>
</evidence>
<dbReference type="PANTHER" id="PTHR10381:SF11">
    <property type="entry name" value="ATP-DEPENDENT CLP PROTEASE PROTEOLYTIC SUBUNIT, MITOCHONDRIAL"/>
    <property type="match status" value="1"/>
</dbReference>
<dbReference type="GO" id="GO:0008233">
    <property type="term" value="F:peptidase activity"/>
    <property type="evidence" value="ECO:0007669"/>
    <property type="project" value="UniProtKB-KW"/>
</dbReference>
<reference evidence="4 5" key="1">
    <citation type="submission" date="2024-02" db="EMBL/GenBank/DDBJ databases">
        <title>Haloferula sargassicola NBRC 104335.</title>
        <authorList>
            <person name="Ichikawa N."/>
            <person name="Katano-Makiyama Y."/>
            <person name="Hidaka K."/>
        </authorList>
    </citation>
    <scope>NUCLEOTIDE SEQUENCE [LARGE SCALE GENOMIC DNA]</scope>
    <source>
        <strain evidence="4 5">NBRC 104335</strain>
    </source>
</reference>
<evidence type="ECO:0000256" key="3">
    <source>
        <dbReference type="SAM" id="SignalP"/>
    </source>
</evidence>
<dbReference type="InterPro" id="IPR029045">
    <property type="entry name" value="ClpP/crotonase-like_dom_sf"/>
</dbReference>
<feature type="region of interest" description="Disordered" evidence="2">
    <location>
        <begin position="21"/>
        <end position="68"/>
    </location>
</feature>
<feature type="coiled-coil region" evidence="1">
    <location>
        <begin position="68"/>
        <end position="156"/>
    </location>
</feature>
<evidence type="ECO:0000256" key="1">
    <source>
        <dbReference type="SAM" id="Coils"/>
    </source>
</evidence>
<feature type="chain" id="PRO_5045943793" evidence="3">
    <location>
        <begin position="22"/>
        <end position="424"/>
    </location>
</feature>
<keyword evidence="4" id="KW-0378">Hydrolase</keyword>
<dbReference type="RefSeq" id="WP_353566016.1">
    <property type="nucleotide sequence ID" value="NZ_BAABRI010000005.1"/>
</dbReference>